<dbReference type="Proteomes" id="UP000594454">
    <property type="component" value="Chromosome 2"/>
</dbReference>
<evidence type="ECO:0000256" key="4">
    <source>
        <dbReference type="ARBA" id="ARBA00023054"/>
    </source>
</evidence>
<keyword evidence="4 5" id="KW-0175">Coiled coil</keyword>
<dbReference type="FunCoup" id="A0A7R8YPD2">
    <property type="interactions" value="1893"/>
</dbReference>
<dbReference type="InterPro" id="IPR048628">
    <property type="entry name" value="Sec3_C"/>
</dbReference>
<evidence type="ECO:0000256" key="2">
    <source>
        <dbReference type="ARBA" id="ARBA00022448"/>
    </source>
</evidence>
<dbReference type="Pfam" id="PF09763">
    <property type="entry name" value="Sec3_CC"/>
    <property type="match status" value="1"/>
</dbReference>
<evidence type="ECO:0000256" key="1">
    <source>
        <dbReference type="ARBA" id="ARBA00006518"/>
    </source>
</evidence>
<dbReference type="PANTHER" id="PTHR16092:SF14">
    <property type="entry name" value="EXOCYST COMPLEX COMPONENT 1 ISOFORM X1"/>
    <property type="match status" value="1"/>
</dbReference>
<reference evidence="7 8" key="1">
    <citation type="submission" date="2020-11" db="EMBL/GenBank/DDBJ databases">
        <authorList>
            <person name="Wallbank WR R."/>
            <person name="Pardo Diaz C."/>
            <person name="Kozak K."/>
            <person name="Martin S."/>
            <person name="Jiggins C."/>
            <person name="Moest M."/>
            <person name="Warren A I."/>
            <person name="Generalovic N T."/>
            <person name="Byers J.R.P. K."/>
            <person name="Montejo-Kovacevich G."/>
            <person name="Yen C E."/>
        </authorList>
    </citation>
    <scope>NUCLEOTIDE SEQUENCE [LARGE SCALE GENOMIC DNA]</scope>
</reference>
<keyword evidence="8" id="KW-1185">Reference proteome</keyword>
<dbReference type="InterPro" id="IPR019160">
    <property type="entry name" value="Sec3_CC"/>
</dbReference>
<dbReference type="InterPro" id="IPR028258">
    <property type="entry name" value="Sec3-PIP2_bind"/>
</dbReference>
<keyword evidence="3" id="KW-0268">Exocytosis</keyword>
<feature type="coiled-coil region" evidence="5">
    <location>
        <begin position="220"/>
        <end position="254"/>
    </location>
</feature>
<evidence type="ECO:0000313" key="7">
    <source>
        <dbReference type="EMBL" id="CAD7080601.1"/>
    </source>
</evidence>
<evidence type="ECO:0000259" key="6">
    <source>
        <dbReference type="SMART" id="SM01313"/>
    </source>
</evidence>
<name>A0A7R8YPD2_HERIL</name>
<evidence type="ECO:0000313" key="8">
    <source>
        <dbReference type="Proteomes" id="UP000594454"/>
    </source>
</evidence>
<dbReference type="OMA" id="NQHVMSA"/>
<dbReference type="AlphaFoldDB" id="A0A7R8YPD2"/>
<dbReference type="CDD" id="cd14683">
    <property type="entry name" value="PH-EXOC1"/>
    <property type="match status" value="1"/>
</dbReference>
<dbReference type="GO" id="GO:0005546">
    <property type="term" value="F:phosphatidylinositol-4,5-bisphosphate binding"/>
    <property type="evidence" value="ECO:0007669"/>
    <property type="project" value="TreeGrafter"/>
</dbReference>
<dbReference type="GO" id="GO:0006887">
    <property type="term" value="P:exocytosis"/>
    <property type="evidence" value="ECO:0007669"/>
    <property type="project" value="UniProtKB-KW"/>
</dbReference>
<dbReference type="GO" id="GO:0000145">
    <property type="term" value="C:exocyst"/>
    <property type="evidence" value="ECO:0007669"/>
    <property type="project" value="InterPro"/>
</dbReference>
<dbReference type="Pfam" id="PF15277">
    <property type="entry name" value="Sec3-PIP2_bind"/>
    <property type="match status" value="1"/>
</dbReference>
<dbReference type="OrthoDB" id="27109at2759"/>
<dbReference type="Pfam" id="PF20654">
    <property type="entry name" value="Sec3_C-term"/>
    <property type="match status" value="1"/>
</dbReference>
<evidence type="ECO:0000256" key="3">
    <source>
        <dbReference type="ARBA" id="ARBA00022483"/>
    </source>
</evidence>
<protein>
    <recommendedName>
        <fullName evidence="6">Exocyst complex component Sec3 PIP2-binding N-terminal domain-containing protein</fullName>
    </recommendedName>
</protein>
<dbReference type="PANTHER" id="PTHR16092">
    <property type="entry name" value="SEC3/SYNTAXIN-RELATED"/>
    <property type="match status" value="1"/>
</dbReference>
<dbReference type="EMBL" id="LR899010">
    <property type="protein sequence ID" value="CAD7080601.1"/>
    <property type="molecule type" value="Genomic_DNA"/>
</dbReference>
<dbReference type="GO" id="GO:0006893">
    <property type="term" value="P:Golgi to plasma membrane transport"/>
    <property type="evidence" value="ECO:0007669"/>
    <property type="project" value="TreeGrafter"/>
</dbReference>
<proteinExistence type="inferred from homology"/>
<sequence length="878" mass="101557">MLTIGALANIKHILQKEHFNNNDEKVLSVCTVTKTLKKKKPSYLCIASTPGPHSVISISQLKQYERDGEYKRKRNWALDELKFVDGKSESSETHEFDVMLDKLYKWYAISLHERQNFLVVLHKQVQKHLKGQKIEFRSIPNAWLQDKSPEKTVGKIAEQAAENSDDDNDYEDTQALTDKEISDLTSLVSECDFAIKDAELFIDKLGKKLHELDGANIQSVLTSEQQVKSLMDQIEKAINEAEKFETRLDSYDEILGHVRETMEKMGGKNQMIEIVNNNNIKLMNELNKVITQLDLPYAHQVALSEPDLKTQAGREAAIAAGKSLQNAMNADIDPPLLRLTAVQDQRKRFEKWKAKFSLTISRYMNNLFIHLGNDMAENVPPTVDLTLQKHSAVHKELAGYTELMHWTKAMDRKTYDGLAKVYTSSLNKIYERDIRNFFSQARIMITSKFRGSREDLNTSGAKAKQSANVPYGMLGVNKELWSHGVEPSEREKFDAILEKVLAELEPVALAEQTFCIQFFQLDVLSPTTKNTQTTLDALEKEQDRTEADNITFPQKRIDRQINEEVRKMMMALFGCLEPELNSFIQSFEKLDSFYSLYVLVRLTQHVMSAQDTHSFLSMTFASALVHVKRSFDRFMQQQLQSIRDSKVPKRSKCGILPYVENFEEFAMTAEEIFKKSDRRTDIDKWYIQLVNTIFEYIPIHSGEHQKTPSQVIKMENYHHMYSLLAQIKVPALEPLKKEAKVRYNDALKAYVIKYFGRPLEKLNLFFEGVQQKVSQGVKETEISYQMAYSKQELRKVINQYPAREVKKGLENLYKKVEKHLCEEENLLQVVWHAMQEEFIAQYNFLEERIQKCYAGAMITLEFTIHDILTFFSDIARSH</sequence>
<keyword evidence="2" id="KW-0813">Transport</keyword>
<dbReference type="InParanoid" id="A0A7R8YPD2"/>
<feature type="domain" description="Exocyst complex component Sec3 PIP2-binding N-terminal" evidence="6">
    <location>
        <begin position="37"/>
        <end position="128"/>
    </location>
</feature>
<comment type="similarity">
    <text evidence="1">Belongs to the SEC3 family.</text>
</comment>
<dbReference type="Gene3D" id="2.30.29.90">
    <property type="match status" value="1"/>
</dbReference>
<organism evidence="7 8">
    <name type="scientific">Hermetia illucens</name>
    <name type="common">Black soldier fly</name>
    <dbReference type="NCBI Taxonomy" id="343691"/>
    <lineage>
        <taxon>Eukaryota</taxon>
        <taxon>Metazoa</taxon>
        <taxon>Ecdysozoa</taxon>
        <taxon>Arthropoda</taxon>
        <taxon>Hexapoda</taxon>
        <taxon>Insecta</taxon>
        <taxon>Pterygota</taxon>
        <taxon>Neoptera</taxon>
        <taxon>Endopterygota</taxon>
        <taxon>Diptera</taxon>
        <taxon>Brachycera</taxon>
        <taxon>Stratiomyomorpha</taxon>
        <taxon>Stratiomyidae</taxon>
        <taxon>Hermetiinae</taxon>
        <taxon>Hermetia</taxon>
    </lineage>
</organism>
<dbReference type="GO" id="GO:0005886">
    <property type="term" value="C:plasma membrane"/>
    <property type="evidence" value="ECO:0007669"/>
    <property type="project" value="TreeGrafter"/>
</dbReference>
<dbReference type="SMART" id="SM01313">
    <property type="entry name" value="Sec3-PIP2_bind"/>
    <property type="match status" value="1"/>
</dbReference>
<evidence type="ECO:0000256" key="5">
    <source>
        <dbReference type="SAM" id="Coils"/>
    </source>
</evidence>
<accession>A0A7R8YPD2</accession>
<gene>
    <name evidence="7" type="ORF">HERILL_LOCUS3747</name>
</gene>